<evidence type="ECO:0000313" key="5">
    <source>
        <dbReference type="Proteomes" id="UP000287701"/>
    </source>
</evidence>
<dbReference type="SMART" id="SM00471">
    <property type="entry name" value="HDc"/>
    <property type="match status" value="1"/>
</dbReference>
<name>A0A410JS18_ORNRH</name>
<reference evidence="4 5" key="1">
    <citation type="submission" date="2019-01" db="EMBL/GenBank/DDBJ databases">
        <title>Whole Genome of Ornithobacterium rhinotracheale FARPER-174b.</title>
        <authorList>
            <person name="Tataje-Lavanda L.A."/>
            <person name="Montalvan A."/>
            <person name="Montesinos R."/>
            <person name="Zimic M."/>
            <person name="Fernandez-Sanchez M."/>
            <person name="Fernandez-Diaz M."/>
        </authorList>
    </citation>
    <scope>NUCLEOTIDE SEQUENCE [LARGE SCALE GENOMIC DNA]</scope>
    <source>
        <strain evidence="4 5">FARPER-174b</strain>
    </source>
</reference>
<dbReference type="Gene3D" id="3.30.70.260">
    <property type="match status" value="1"/>
</dbReference>
<comment type="similarity">
    <text evidence="1">Belongs to the relA/spoT family.</text>
</comment>
<dbReference type="PROSITE" id="PS51880">
    <property type="entry name" value="TGS"/>
    <property type="match status" value="1"/>
</dbReference>
<dbReference type="FunFam" id="3.10.20.30:FF:000002">
    <property type="entry name" value="GTP pyrophosphokinase (RelA/SpoT)"/>
    <property type="match status" value="1"/>
</dbReference>
<feature type="domain" description="ACT" evidence="2">
    <location>
        <begin position="659"/>
        <end position="733"/>
    </location>
</feature>
<evidence type="ECO:0000259" key="3">
    <source>
        <dbReference type="PROSITE" id="PS51880"/>
    </source>
</evidence>
<gene>
    <name evidence="4" type="ORF">EQP59_06115</name>
</gene>
<proteinExistence type="inferred from homology"/>
<dbReference type="GO" id="GO:0005886">
    <property type="term" value="C:plasma membrane"/>
    <property type="evidence" value="ECO:0007669"/>
    <property type="project" value="TreeGrafter"/>
</dbReference>
<dbReference type="Pfam" id="PF13328">
    <property type="entry name" value="HD_4"/>
    <property type="match status" value="1"/>
</dbReference>
<dbReference type="NCBIfam" id="TIGR00691">
    <property type="entry name" value="spoT_relA"/>
    <property type="match status" value="1"/>
</dbReference>
<dbReference type="InterPro" id="IPR045865">
    <property type="entry name" value="ACT-like_dom_sf"/>
</dbReference>
<dbReference type="OrthoDB" id="9805041at2"/>
<dbReference type="CDD" id="cd04876">
    <property type="entry name" value="ACT_RelA-SpoT"/>
    <property type="match status" value="1"/>
</dbReference>
<evidence type="ECO:0000256" key="1">
    <source>
        <dbReference type="RuleBase" id="RU003847"/>
    </source>
</evidence>
<dbReference type="GO" id="GO:0015969">
    <property type="term" value="P:guanosine tetraphosphate metabolic process"/>
    <property type="evidence" value="ECO:0007669"/>
    <property type="project" value="InterPro"/>
</dbReference>
<dbReference type="InterPro" id="IPR033655">
    <property type="entry name" value="TGS_RelA/SpoT"/>
</dbReference>
<accession>A0A410JS18</accession>
<dbReference type="InterPro" id="IPR043519">
    <property type="entry name" value="NT_sf"/>
</dbReference>
<dbReference type="SUPFAM" id="SSF109604">
    <property type="entry name" value="HD-domain/PDEase-like"/>
    <property type="match status" value="1"/>
</dbReference>
<dbReference type="Gene3D" id="1.10.3210.10">
    <property type="entry name" value="Hypothetical protein af1432"/>
    <property type="match status" value="1"/>
</dbReference>
<dbReference type="InterPro" id="IPR012675">
    <property type="entry name" value="Beta-grasp_dom_sf"/>
</dbReference>
<dbReference type="Pfam" id="PF19296">
    <property type="entry name" value="RelA_AH_RIS"/>
    <property type="match status" value="1"/>
</dbReference>
<dbReference type="InterPro" id="IPR012676">
    <property type="entry name" value="TGS-like"/>
</dbReference>
<keyword evidence="4" id="KW-0378">Hydrolase</keyword>
<dbReference type="AlphaFoldDB" id="A0A410JS18"/>
<dbReference type="Gene3D" id="3.30.460.10">
    <property type="entry name" value="Beta Polymerase, domain 2"/>
    <property type="match status" value="1"/>
</dbReference>
<protein>
    <submittedName>
        <fullName evidence="4">Bifunctional (P)ppGpp synthetase/guanosine-3',5'-bis(Diphosphate) 3'-pyrophosphohydrolase</fullName>
    </submittedName>
</protein>
<evidence type="ECO:0000259" key="2">
    <source>
        <dbReference type="PROSITE" id="PS51671"/>
    </source>
</evidence>
<dbReference type="FunFam" id="1.10.3210.10:FF:000001">
    <property type="entry name" value="GTP pyrophosphokinase RelA"/>
    <property type="match status" value="1"/>
</dbReference>
<dbReference type="Proteomes" id="UP000287701">
    <property type="component" value="Chromosome"/>
</dbReference>
<dbReference type="InterPro" id="IPR002912">
    <property type="entry name" value="ACT_dom"/>
</dbReference>
<dbReference type="SUPFAM" id="SSF81301">
    <property type="entry name" value="Nucleotidyltransferase"/>
    <property type="match status" value="1"/>
</dbReference>
<comment type="function">
    <text evidence="1">In eubacteria ppGpp (guanosine 3'-diphosphate 5'-diphosphate) is a mediator of the stringent response that coordinates a variety of cellular activities in response to changes in nutritional abundance.</text>
</comment>
<dbReference type="EMBL" id="CP035107">
    <property type="protein sequence ID" value="QAR30939.1"/>
    <property type="molecule type" value="Genomic_DNA"/>
</dbReference>
<dbReference type="PANTHER" id="PTHR21262">
    <property type="entry name" value="GUANOSINE-3',5'-BIS DIPHOSPHATE 3'-PYROPHOSPHOHYDROLASE"/>
    <property type="match status" value="1"/>
</dbReference>
<organism evidence="4 5">
    <name type="scientific">Ornithobacterium rhinotracheale</name>
    <dbReference type="NCBI Taxonomy" id="28251"/>
    <lineage>
        <taxon>Bacteria</taxon>
        <taxon>Pseudomonadati</taxon>
        <taxon>Bacteroidota</taxon>
        <taxon>Flavobacteriia</taxon>
        <taxon>Flavobacteriales</taxon>
        <taxon>Weeksellaceae</taxon>
        <taxon>Ornithobacterium</taxon>
    </lineage>
</organism>
<dbReference type="Pfam" id="PF13291">
    <property type="entry name" value="ACT_4"/>
    <property type="match status" value="1"/>
</dbReference>
<dbReference type="InterPro" id="IPR045600">
    <property type="entry name" value="RelA/SpoT_AH_RIS"/>
</dbReference>
<dbReference type="InterPro" id="IPR007685">
    <property type="entry name" value="RelA_SpoT"/>
</dbReference>
<dbReference type="PROSITE" id="PS51671">
    <property type="entry name" value="ACT"/>
    <property type="match status" value="1"/>
</dbReference>
<dbReference type="Pfam" id="PF02824">
    <property type="entry name" value="TGS"/>
    <property type="match status" value="1"/>
</dbReference>
<dbReference type="SUPFAM" id="SSF81271">
    <property type="entry name" value="TGS-like"/>
    <property type="match status" value="1"/>
</dbReference>
<evidence type="ECO:0000313" key="4">
    <source>
        <dbReference type="EMBL" id="QAR30939.1"/>
    </source>
</evidence>
<dbReference type="GO" id="GO:0016787">
    <property type="term" value="F:hydrolase activity"/>
    <property type="evidence" value="ECO:0007669"/>
    <property type="project" value="UniProtKB-KW"/>
</dbReference>
<sequence>MTPEQAQAEIQEIAMRYKDMLRNTYRHLSDKDKLVIRKAFDLAMDAHKHQRRKSGEPYIFHPIAVAQIVADEIGLGATSISCALMHDVVEDTDYTLEDIDKLFGAKFAKIIDGLTKISVLNDQELSIQSENFRKLLLTLSEDVRVILIKIADRLHNMRTLESMSQSKQMKIASETIFIYAPLAHRMGLYNIKSELEDLSLKYTKPEEYYEIANKLKAEEEDRNKYVEDFKNAISEKLDEEGLNYEIKGRAKSIFSINKKMKSQNVAFEEIFDKFAIRIIYKSDLKNEKFIAWKIYSLITAIYKPNPARLRDWITLPKSTGYESLHITVMGPGGKWVEVQIRSERMDEIAEKGIAAHYKYKENYKLEDSKVEEWIAQVREVIENQRNSNTSEFIDNFRLNLYTKDIFVFTPKGEVMSLPKGSCPIDFAYAIHTKLGDRCLGAKINGKLCPLSYELNNGDQIEIIASQNQRPKADWLDYVKTGRARTKIKASLNAERREKSEEGREILEKKLRHLRLSLDENMVNELQAFFNEKNSQDLFFHVQNGIIANQDLKRFADKKTGVTSFLNRFKTRSGNKKNIVAPQHLDQVVFGEEEKKLDYTLANCCGPIPGDEVFGFITVNRGIKVHKKTCPNAIELRANYSYRVLEAKWIDSSRREYKTAIQVQGLDRHGMLNDITNCLSKQNNVEMKSVVIKAEGGMMIGDIEIIINHKNQLENILSELRKIEGINKVKRSQD</sequence>
<feature type="domain" description="TGS" evidence="3">
    <location>
        <begin position="403"/>
        <end position="464"/>
    </location>
</feature>
<dbReference type="SMART" id="SM00954">
    <property type="entry name" value="RelA_SpoT"/>
    <property type="match status" value="1"/>
</dbReference>
<dbReference type="InterPro" id="IPR004811">
    <property type="entry name" value="RelA/Spo_fam"/>
</dbReference>
<dbReference type="Gene3D" id="3.10.20.30">
    <property type="match status" value="1"/>
</dbReference>
<dbReference type="CDD" id="cd01668">
    <property type="entry name" value="TGS_RSH"/>
    <property type="match status" value="1"/>
</dbReference>
<dbReference type="Pfam" id="PF04607">
    <property type="entry name" value="RelA_SpoT"/>
    <property type="match status" value="1"/>
</dbReference>
<dbReference type="SUPFAM" id="SSF55021">
    <property type="entry name" value="ACT-like"/>
    <property type="match status" value="1"/>
</dbReference>
<dbReference type="PANTHER" id="PTHR21262:SF31">
    <property type="entry name" value="GTP PYROPHOSPHOKINASE"/>
    <property type="match status" value="1"/>
</dbReference>
<dbReference type="InterPro" id="IPR004095">
    <property type="entry name" value="TGS"/>
</dbReference>
<dbReference type="CDD" id="cd00077">
    <property type="entry name" value="HDc"/>
    <property type="match status" value="1"/>
</dbReference>
<dbReference type="RefSeq" id="WP_128501404.1">
    <property type="nucleotide sequence ID" value="NZ_CP035107.1"/>
</dbReference>
<dbReference type="InterPro" id="IPR003607">
    <property type="entry name" value="HD/PDEase_dom"/>
</dbReference>
<dbReference type="CDD" id="cd05399">
    <property type="entry name" value="NT_Rel-Spo_like"/>
    <property type="match status" value="1"/>
</dbReference>